<evidence type="ECO:0000313" key="2">
    <source>
        <dbReference type="Proteomes" id="UP000776164"/>
    </source>
</evidence>
<comment type="caution">
    <text evidence="1">The sequence shown here is derived from an EMBL/GenBank/DDBJ whole genome shotgun (WGS) entry which is preliminary data.</text>
</comment>
<organism evidence="1 2">
    <name type="scientific">Subtercola frigoramans</name>
    <dbReference type="NCBI Taxonomy" id="120298"/>
    <lineage>
        <taxon>Bacteria</taxon>
        <taxon>Bacillati</taxon>
        <taxon>Actinomycetota</taxon>
        <taxon>Actinomycetes</taxon>
        <taxon>Micrococcales</taxon>
        <taxon>Microbacteriaceae</taxon>
        <taxon>Subtercola</taxon>
    </lineage>
</organism>
<protein>
    <submittedName>
        <fullName evidence="1">Uncharacterized protein</fullName>
    </submittedName>
</protein>
<proteinExistence type="predicted"/>
<dbReference type="RefSeq" id="WP_205106413.1">
    <property type="nucleotide sequence ID" value="NZ_BAAAHT010000018.1"/>
</dbReference>
<evidence type="ECO:0000313" key="1">
    <source>
        <dbReference type="EMBL" id="MBM7470698.1"/>
    </source>
</evidence>
<reference evidence="1 2" key="1">
    <citation type="submission" date="2021-01" db="EMBL/GenBank/DDBJ databases">
        <title>Sequencing the genomes of 1000 actinobacteria strains.</title>
        <authorList>
            <person name="Klenk H.-P."/>
        </authorList>
    </citation>
    <scope>NUCLEOTIDE SEQUENCE [LARGE SCALE GENOMIC DNA]</scope>
    <source>
        <strain evidence="1 2">DSM 13057</strain>
    </source>
</reference>
<dbReference type="Proteomes" id="UP000776164">
    <property type="component" value="Unassembled WGS sequence"/>
</dbReference>
<name>A0ABS2L0T6_9MICO</name>
<dbReference type="EMBL" id="JAFBBU010000001">
    <property type="protein sequence ID" value="MBM7470698.1"/>
    <property type="molecule type" value="Genomic_DNA"/>
</dbReference>
<keyword evidence="2" id="KW-1185">Reference proteome</keyword>
<sequence length="269" mass="28698">MSGHVLALDDPQAFLGGLVEAVESVVSRETAQSALTVVRSRSFADRLALRSGSITSISLATRGYIMELTRTGPSYTAETRRVVHGVVVSRRIQTLGEWLQAFAGRVAVLAGVATDASSGPADALRLLGISVSGPALGVSRENMLPDLRTLPFKVRGLVPPEASQTLDRIVELLLDTLPRVVAGYELKTNAERTATVYLPETLQAYLALPADWARTHVYADGATPQSALASQLAMLEQAASQMHDAALRGDADVLLVNGRFLTYKFGDLA</sequence>
<gene>
    <name evidence="1" type="ORF">JOE66_000332</name>
</gene>
<accession>A0ABS2L0T6</accession>